<gene>
    <name evidence="7" type="ORF">RU97_GL000373</name>
</gene>
<dbReference type="GO" id="GO:0005886">
    <property type="term" value="C:plasma membrane"/>
    <property type="evidence" value="ECO:0007669"/>
    <property type="project" value="UniProtKB-SubCell"/>
</dbReference>
<dbReference type="AlphaFoldDB" id="A0A1L8RK39"/>
<dbReference type="PANTHER" id="PTHR33931">
    <property type="entry name" value="HOLIN-LIKE PROTEIN CIDA-RELATED"/>
    <property type="match status" value="1"/>
</dbReference>
<reference evidence="7 8" key="1">
    <citation type="submission" date="2014-12" db="EMBL/GenBank/DDBJ databases">
        <title>Draft genome sequences of 29 type strains of Enterococci.</title>
        <authorList>
            <person name="Zhong Z."/>
            <person name="Sun Z."/>
            <person name="Liu W."/>
            <person name="Zhang W."/>
            <person name="Zhang H."/>
        </authorList>
    </citation>
    <scope>NUCLEOTIDE SEQUENCE [LARGE SCALE GENOMIC DNA]</scope>
    <source>
        <strain evidence="7 8">DSM 17029</strain>
    </source>
</reference>
<keyword evidence="3 6" id="KW-0812">Transmembrane</keyword>
<name>A0A1L8RK39_9ENTE</name>
<protein>
    <submittedName>
        <fullName evidence="7">LrgA family protein</fullName>
    </submittedName>
</protein>
<keyword evidence="8" id="KW-1185">Reference proteome</keyword>
<evidence type="ECO:0000256" key="3">
    <source>
        <dbReference type="ARBA" id="ARBA00022692"/>
    </source>
</evidence>
<feature type="transmembrane region" description="Helical" evidence="6">
    <location>
        <begin position="31"/>
        <end position="50"/>
    </location>
</feature>
<evidence type="ECO:0000256" key="4">
    <source>
        <dbReference type="ARBA" id="ARBA00022989"/>
    </source>
</evidence>
<dbReference type="NCBIfam" id="NF003155">
    <property type="entry name" value="PRK04125.1"/>
    <property type="match status" value="1"/>
</dbReference>
<dbReference type="PANTHER" id="PTHR33931:SF4">
    <property type="entry name" value="ANTIHOLIN-LIKE PROTEIN LRGA"/>
    <property type="match status" value="1"/>
</dbReference>
<dbReference type="STRING" id="214095.RU97_GL000373"/>
<evidence type="ECO:0000256" key="6">
    <source>
        <dbReference type="SAM" id="Phobius"/>
    </source>
</evidence>
<sequence>MKTYSFLYQAFIYALIMLLANGLAFLSPIPIPASVIGLILLFTALSTKIIRLEQVEGLANSLSNVITFLFVPSGISLINSLGIMQSAGIQIIFVILVATLALLGTTGWSAAFLLHVKDSLSRRKTEAGTIAKEAKEVRS</sequence>
<comment type="subcellular location">
    <subcellularLocation>
        <location evidence="1">Cell membrane</location>
        <topology evidence="1">Multi-pass membrane protein</topology>
    </subcellularLocation>
</comment>
<dbReference type="Pfam" id="PF03788">
    <property type="entry name" value="LrgA"/>
    <property type="match status" value="1"/>
</dbReference>
<keyword evidence="5 6" id="KW-0472">Membrane</keyword>
<evidence type="ECO:0000256" key="1">
    <source>
        <dbReference type="ARBA" id="ARBA00004651"/>
    </source>
</evidence>
<keyword evidence="2" id="KW-1003">Cell membrane</keyword>
<organism evidence="7 8">
    <name type="scientific">Enterococcus canis</name>
    <dbReference type="NCBI Taxonomy" id="214095"/>
    <lineage>
        <taxon>Bacteria</taxon>
        <taxon>Bacillati</taxon>
        <taxon>Bacillota</taxon>
        <taxon>Bacilli</taxon>
        <taxon>Lactobacillales</taxon>
        <taxon>Enterococcaceae</taxon>
        <taxon>Enterococcus</taxon>
    </lineage>
</organism>
<evidence type="ECO:0000256" key="5">
    <source>
        <dbReference type="ARBA" id="ARBA00023136"/>
    </source>
</evidence>
<evidence type="ECO:0000313" key="7">
    <source>
        <dbReference type="EMBL" id="OJG20140.1"/>
    </source>
</evidence>
<comment type="caution">
    <text evidence="7">The sequence shown here is derived from an EMBL/GenBank/DDBJ whole genome shotgun (WGS) entry which is preliminary data.</text>
</comment>
<proteinExistence type="predicted"/>
<keyword evidence="4 6" id="KW-1133">Transmembrane helix</keyword>
<dbReference type="RefSeq" id="WP_067392196.1">
    <property type="nucleotide sequence ID" value="NZ_JXKH01000001.1"/>
</dbReference>
<dbReference type="Proteomes" id="UP000181884">
    <property type="component" value="Unassembled WGS sequence"/>
</dbReference>
<evidence type="ECO:0000313" key="8">
    <source>
        <dbReference type="Proteomes" id="UP000181884"/>
    </source>
</evidence>
<feature type="transmembrane region" description="Helical" evidence="6">
    <location>
        <begin position="62"/>
        <end position="83"/>
    </location>
</feature>
<dbReference type="InterPro" id="IPR005538">
    <property type="entry name" value="LrgA/CidA"/>
</dbReference>
<dbReference type="EMBL" id="JXKH01000001">
    <property type="protein sequence ID" value="OJG20140.1"/>
    <property type="molecule type" value="Genomic_DNA"/>
</dbReference>
<accession>A0A1L8RK39</accession>
<feature type="transmembrane region" description="Helical" evidence="6">
    <location>
        <begin position="7"/>
        <end position="25"/>
    </location>
</feature>
<evidence type="ECO:0000256" key="2">
    <source>
        <dbReference type="ARBA" id="ARBA00022475"/>
    </source>
</evidence>
<feature type="transmembrane region" description="Helical" evidence="6">
    <location>
        <begin position="89"/>
        <end position="114"/>
    </location>
</feature>